<dbReference type="EMBL" id="BAAAYL010000001">
    <property type="protein sequence ID" value="GAA3369613.1"/>
    <property type="molecule type" value="Genomic_DNA"/>
</dbReference>
<evidence type="ECO:0000313" key="2">
    <source>
        <dbReference type="Proteomes" id="UP001499990"/>
    </source>
</evidence>
<organism evidence="1 2">
    <name type="scientific">Streptomyces sannanensis</name>
    <dbReference type="NCBI Taxonomy" id="285536"/>
    <lineage>
        <taxon>Bacteria</taxon>
        <taxon>Bacillati</taxon>
        <taxon>Actinomycetota</taxon>
        <taxon>Actinomycetes</taxon>
        <taxon>Kitasatosporales</taxon>
        <taxon>Streptomycetaceae</taxon>
        <taxon>Streptomyces</taxon>
    </lineage>
</organism>
<protein>
    <recommendedName>
        <fullName evidence="3">Lipocalin-like domain-containing protein</fullName>
    </recommendedName>
</protein>
<evidence type="ECO:0008006" key="3">
    <source>
        <dbReference type="Google" id="ProtNLM"/>
    </source>
</evidence>
<comment type="caution">
    <text evidence="1">The sequence shown here is derived from an EMBL/GenBank/DDBJ whole genome shotgun (WGS) entry which is preliminary data.</text>
</comment>
<accession>A0ABP6S6U4</accession>
<evidence type="ECO:0000313" key="1">
    <source>
        <dbReference type="EMBL" id="GAA3369613.1"/>
    </source>
</evidence>
<dbReference type="Proteomes" id="UP001499990">
    <property type="component" value="Unassembled WGS sequence"/>
</dbReference>
<sequence length="170" mass="18426">MTLGGVGQTCPSHTPKGFYTKGCAMWHGCTPLLDDEPGPSGREVSGWLIEGIGELDIESEGYRMSVLATEGTLRVTLAFSGAYSESETEPYRPLGPVVLSMEGVVSIDLNTPGAPDDPLWKRAIRGDSRDDMLRMTWDERGDVLHVRDGGTTLSCHGGTWRWLVDGRVAS</sequence>
<keyword evidence="2" id="KW-1185">Reference proteome</keyword>
<proteinExistence type="predicted"/>
<name>A0ABP6S6U4_9ACTN</name>
<gene>
    <name evidence="1" type="ORF">GCM10020367_13020</name>
</gene>
<reference evidence="2" key="1">
    <citation type="journal article" date="2019" name="Int. J. Syst. Evol. Microbiol.">
        <title>The Global Catalogue of Microorganisms (GCM) 10K type strain sequencing project: providing services to taxonomists for standard genome sequencing and annotation.</title>
        <authorList>
            <consortium name="The Broad Institute Genomics Platform"/>
            <consortium name="The Broad Institute Genome Sequencing Center for Infectious Disease"/>
            <person name="Wu L."/>
            <person name="Ma J."/>
        </authorList>
    </citation>
    <scope>NUCLEOTIDE SEQUENCE [LARGE SCALE GENOMIC DNA]</scope>
    <source>
        <strain evidence="2">JCM 9651</strain>
    </source>
</reference>